<accession>A0A1N6SYE8</accession>
<evidence type="ECO:0000313" key="1">
    <source>
        <dbReference type="EMBL" id="SIQ45886.1"/>
    </source>
</evidence>
<dbReference type="Proteomes" id="UP000186235">
    <property type="component" value="Unassembled WGS sequence"/>
</dbReference>
<dbReference type="EMBL" id="FTMI01000004">
    <property type="protein sequence ID" value="SIQ45886.1"/>
    <property type="molecule type" value="Genomic_DNA"/>
</dbReference>
<name>A0A1N6SYE8_9MICO</name>
<organism evidence="1 2">
    <name type="scientific">Cellulosimicrobium aquatile</name>
    <dbReference type="NCBI Taxonomy" id="1612203"/>
    <lineage>
        <taxon>Bacteria</taxon>
        <taxon>Bacillati</taxon>
        <taxon>Actinomycetota</taxon>
        <taxon>Actinomycetes</taxon>
        <taxon>Micrococcales</taxon>
        <taxon>Promicromonosporaceae</taxon>
        <taxon>Cellulosimicrobium</taxon>
    </lineage>
</organism>
<protein>
    <submittedName>
        <fullName evidence="1">Uncharacterized protein</fullName>
    </submittedName>
</protein>
<evidence type="ECO:0000313" key="2">
    <source>
        <dbReference type="Proteomes" id="UP000186235"/>
    </source>
</evidence>
<reference evidence="2" key="1">
    <citation type="submission" date="2017-01" db="EMBL/GenBank/DDBJ databases">
        <authorList>
            <person name="Varghese N."/>
            <person name="Submissions S."/>
        </authorList>
    </citation>
    <scope>NUCLEOTIDE SEQUENCE [LARGE SCALE GENOMIC DNA]</scope>
    <source>
        <strain evidence="2">3bp</strain>
    </source>
</reference>
<gene>
    <name evidence="1" type="ORF">SAMN05518682_2575</name>
</gene>
<sequence>MTPISHVRCRCGCVYPLRDGRGLCPHCVSLTPPSDRAATKPDADED</sequence>
<keyword evidence="2" id="KW-1185">Reference proteome</keyword>
<dbReference type="AlphaFoldDB" id="A0A1N6SYE8"/>
<proteinExistence type="predicted"/>